<evidence type="ECO:0000313" key="2">
    <source>
        <dbReference type="EMBL" id="KAK3530791.1"/>
    </source>
</evidence>
<feature type="region of interest" description="Disordered" evidence="1">
    <location>
        <begin position="133"/>
        <end position="169"/>
    </location>
</feature>
<proteinExistence type="predicted"/>
<protein>
    <submittedName>
        <fullName evidence="2">Uncharacterized protein</fullName>
    </submittedName>
</protein>
<reference evidence="2" key="1">
    <citation type="submission" date="2023-06" db="EMBL/GenBank/DDBJ databases">
        <title>Male Hemibagrus guttatus genome.</title>
        <authorList>
            <person name="Bian C."/>
        </authorList>
    </citation>
    <scope>NUCLEOTIDE SEQUENCE</scope>
    <source>
        <strain evidence="2">Male_cb2023</strain>
        <tissue evidence="2">Muscle</tissue>
    </source>
</reference>
<dbReference type="EMBL" id="JAUCMX010000011">
    <property type="protein sequence ID" value="KAK3530791.1"/>
    <property type="molecule type" value="Genomic_DNA"/>
</dbReference>
<organism evidence="2 3">
    <name type="scientific">Hemibagrus guttatus</name>
    <dbReference type="NCBI Taxonomy" id="175788"/>
    <lineage>
        <taxon>Eukaryota</taxon>
        <taxon>Metazoa</taxon>
        <taxon>Chordata</taxon>
        <taxon>Craniata</taxon>
        <taxon>Vertebrata</taxon>
        <taxon>Euteleostomi</taxon>
        <taxon>Actinopterygii</taxon>
        <taxon>Neopterygii</taxon>
        <taxon>Teleostei</taxon>
        <taxon>Ostariophysi</taxon>
        <taxon>Siluriformes</taxon>
        <taxon>Bagridae</taxon>
        <taxon>Hemibagrus</taxon>
    </lineage>
</organism>
<evidence type="ECO:0000256" key="1">
    <source>
        <dbReference type="SAM" id="MobiDB-lite"/>
    </source>
</evidence>
<keyword evidence="3" id="KW-1185">Reference proteome</keyword>
<name>A0AAE0V2C0_9TELE</name>
<sequence>MSGGQRSLLKKKLQFTPPEQFDFSKPEAWPDWKQRFARYRVASLLTEEDEVVHPMADFPPGDLEAEVKAYVDSVEDDLRVRKPIIEQIKDKTGTIVCSQRQEAMLCSFTLETEQGDTPRRNWRHIQLVGRELSPPSKIDSSQLTDQQGQSGSSEQDLEQSKSDIPCSPKPLGQVITRFGRAVKPNPKLVQFSVETSDCLRKEAVQQSGCEGPNALVPLSRWQEGEECV</sequence>
<accession>A0AAE0V2C0</accession>
<feature type="compositionally biased region" description="Low complexity" evidence="1">
    <location>
        <begin position="145"/>
        <end position="154"/>
    </location>
</feature>
<comment type="caution">
    <text evidence="2">The sequence shown here is derived from an EMBL/GenBank/DDBJ whole genome shotgun (WGS) entry which is preliminary data.</text>
</comment>
<evidence type="ECO:0000313" key="3">
    <source>
        <dbReference type="Proteomes" id="UP001274896"/>
    </source>
</evidence>
<dbReference type="Proteomes" id="UP001274896">
    <property type="component" value="Unassembled WGS sequence"/>
</dbReference>
<gene>
    <name evidence="2" type="ORF">QTP70_002826</name>
</gene>
<dbReference type="AlphaFoldDB" id="A0AAE0V2C0"/>